<keyword evidence="2" id="KW-0489">Methyltransferase</keyword>
<dbReference type="Gene3D" id="3.40.50.150">
    <property type="entry name" value="Vaccinia Virus protein VP39"/>
    <property type="match status" value="1"/>
</dbReference>
<dbReference type="EMBL" id="JAGSXH010000022">
    <property type="protein sequence ID" value="MBS2963232.1"/>
    <property type="molecule type" value="Genomic_DNA"/>
</dbReference>
<accession>A0A8J8BAR2</accession>
<evidence type="ECO:0000313" key="2">
    <source>
        <dbReference type="EMBL" id="MBS2963232.1"/>
    </source>
</evidence>
<dbReference type="Pfam" id="PF04672">
    <property type="entry name" value="Methyltransf_19"/>
    <property type="match status" value="1"/>
</dbReference>
<dbReference type="GO" id="GO:0032259">
    <property type="term" value="P:methylation"/>
    <property type="evidence" value="ECO:0007669"/>
    <property type="project" value="UniProtKB-KW"/>
</dbReference>
<proteinExistence type="predicted"/>
<dbReference type="InterPro" id="IPR006764">
    <property type="entry name" value="SAM_dep_MeTrfase_SAV2177_type"/>
</dbReference>
<protein>
    <submittedName>
        <fullName evidence="2">SAM-dependent methyltransferase</fullName>
        <ecNumber evidence="2">2.1.1.-</ecNumber>
    </submittedName>
</protein>
<dbReference type="GO" id="GO:0008168">
    <property type="term" value="F:methyltransferase activity"/>
    <property type="evidence" value="ECO:0007669"/>
    <property type="project" value="UniProtKB-KW"/>
</dbReference>
<reference evidence="2" key="1">
    <citation type="submission" date="2021-04" db="EMBL/GenBank/DDBJ databases">
        <title>Genome based classification of Actinospica acidithermotolerans sp. nov., an actinobacterium isolated from an Indonesian hot spring.</title>
        <authorList>
            <person name="Kusuma A.B."/>
            <person name="Putra K.E."/>
            <person name="Nafisah S."/>
            <person name="Loh J."/>
            <person name="Nouioui I."/>
            <person name="Goodfellow M."/>
        </authorList>
    </citation>
    <scope>NUCLEOTIDE SEQUENCE</scope>
    <source>
        <strain evidence="2">DSM 45618</strain>
    </source>
</reference>
<dbReference type="AlphaFoldDB" id="A0A8J8BAR2"/>
<keyword evidence="2" id="KW-0808">Transferase</keyword>
<sequence length="181" mass="19691">MYDYHLGGSHNFAADRALAEQAMAAWPDARTFAVANRAFLRRVVALLAGLGVDPRRWIRWTGTRRVTRCTPPWAAGPDRAGRPRPGRRYPAPPPRGRPSPLSVVTRFLDGVGTSPSKHSSSATGSRLIARSIGGGNCGCRPSWHSASSARSSLRGSRVPGAQVTRLRGRGLTLRQEDCRRQ</sequence>
<evidence type="ECO:0000256" key="1">
    <source>
        <dbReference type="SAM" id="MobiDB-lite"/>
    </source>
</evidence>
<evidence type="ECO:0000313" key="3">
    <source>
        <dbReference type="Proteomes" id="UP000677913"/>
    </source>
</evidence>
<gene>
    <name evidence="2" type="ORF">KGA66_09255</name>
</gene>
<dbReference type="InterPro" id="IPR029063">
    <property type="entry name" value="SAM-dependent_MTases_sf"/>
</dbReference>
<organism evidence="2 3">
    <name type="scientific">Actinocrinis puniceicyclus</name>
    <dbReference type="NCBI Taxonomy" id="977794"/>
    <lineage>
        <taxon>Bacteria</taxon>
        <taxon>Bacillati</taxon>
        <taxon>Actinomycetota</taxon>
        <taxon>Actinomycetes</taxon>
        <taxon>Catenulisporales</taxon>
        <taxon>Actinospicaceae</taxon>
        <taxon>Actinocrinis</taxon>
    </lineage>
</organism>
<keyword evidence="3" id="KW-1185">Reference proteome</keyword>
<dbReference type="Proteomes" id="UP000677913">
    <property type="component" value="Unassembled WGS sequence"/>
</dbReference>
<name>A0A8J8BAR2_9ACTN</name>
<comment type="caution">
    <text evidence="2">The sequence shown here is derived from an EMBL/GenBank/DDBJ whole genome shotgun (WGS) entry which is preliminary data.</text>
</comment>
<dbReference type="EC" id="2.1.1.-" evidence="2"/>
<feature type="region of interest" description="Disordered" evidence="1">
    <location>
        <begin position="69"/>
        <end position="101"/>
    </location>
</feature>